<dbReference type="Pfam" id="PF05343">
    <property type="entry name" value="Peptidase_M42"/>
    <property type="match status" value="1"/>
</dbReference>
<dbReference type="AlphaFoldDB" id="A0A7D5K061"/>
<feature type="binding site" evidence="8">
    <location>
        <position position="66"/>
    </location>
    <ligand>
        <name>Zn(2+)</name>
        <dbReference type="ChEBI" id="CHEBI:29105"/>
        <label>1</label>
    </ligand>
</feature>
<dbReference type="SUPFAM" id="SSF53187">
    <property type="entry name" value="Zn-dependent exopeptidases"/>
    <property type="match status" value="1"/>
</dbReference>
<dbReference type="InterPro" id="IPR008007">
    <property type="entry name" value="Peptidase_M42"/>
</dbReference>
<evidence type="ECO:0000256" key="2">
    <source>
        <dbReference type="ARBA" id="ARBA00022438"/>
    </source>
</evidence>
<gene>
    <name evidence="10" type="ORF">HUG10_02845</name>
</gene>
<evidence type="ECO:0000256" key="9">
    <source>
        <dbReference type="SAM" id="MobiDB-lite"/>
    </source>
</evidence>
<feature type="active site" description="Proton acceptor" evidence="7">
    <location>
        <position position="208"/>
    </location>
</feature>
<feature type="binding site" evidence="8">
    <location>
        <position position="209"/>
    </location>
    <ligand>
        <name>Zn(2+)</name>
        <dbReference type="ChEBI" id="CHEBI:29105"/>
        <label>2</label>
    </ligand>
</feature>
<evidence type="ECO:0000256" key="7">
    <source>
        <dbReference type="PIRSR" id="PIRSR001123-1"/>
    </source>
</evidence>
<dbReference type="InterPro" id="IPR051464">
    <property type="entry name" value="Peptidase_M42_aminopept"/>
</dbReference>
<dbReference type="KEGG" id="halg:HUG10_02845"/>
<evidence type="ECO:0000256" key="8">
    <source>
        <dbReference type="PIRSR" id="PIRSR001123-2"/>
    </source>
</evidence>
<feature type="binding site" evidence="8">
    <location>
        <position position="176"/>
    </location>
    <ligand>
        <name>Zn(2+)</name>
        <dbReference type="ChEBI" id="CHEBI:29105"/>
        <label>1</label>
    </ligand>
</feature>
<dbReference type="GeneID" id="56027736"/>
<dbReference type="Gene3D" id="2.40.30.40">
    <property type="entry name" value="Peptidase M42, domain 2"/>
    <property type="match status" value="1"/>
</dbReference>
<sequence length="353" mass="37343">MNDDRRAFLESLLETPSPSGFETAGQRVWTEYVREFADDVRTDAYGNAVGVHDGSGDGPSIAFGGHADEIGFIVRDVLEDGFLRLDRVGGSDRTVSKGQHVTVHADEPVQGVIGQTAIHLREEDEDTFEDVREQFVDVGAESAEEARELVEVGDPVTFSTTVFDLHGTRVSARGMDNRVGTWAAAEGLRRAVEADVDATVYAVSTVQEEVGLNGAKMVGFDLAPDAYVAVDVTHATDNPDVAKKNTGPVTLGDGPVVGRGSANHPRVVELARESAAAEGIEVQLQAAGGRTGTDADAVFTSRGGVPSLNVGLPNRYMHTPVEVIDTEDLVAVADLLGAMAGRAGEFAPFVVEV</sequence>
<dbReference type="GO" id="GO:0004177">
    <property type="term" value="F:aminopeptidase activity"/>
    <property type="evidence" value="ECO:0007669"/>
    <property type="project" value="UniProtKB-UniRule"/>
</dbReference>
<dbReference type="OrthoDB" id="30642at2157"/>
<dbReference type="RefSeq" id="WP_179168116.1">
    <property type="nucleotide sequence ID" value="NZ_CP058529.1"/>
</dbReference>
<dbReference type="PANTHER" id="PTHR32481:SF0">
    <property type="entry name" value="AMINOPEPTIDASE YPDE-RELATED"/>
    <property type="match status" value="1"/>
</dbReference>
<dbReference type="GO" id="GO:0046872">
    <property type="term" value="F:metal ion binding"/>
    <property type="evidence" value="ECO:0007669"/>
    <property type="project" value="UniProtKB-UniRule"/>
</dbReference>
<dbReference type="PIRSF" id="PIRSF001123">
    <property type="entry name" value="PepA_GA"/>
    <property type="match status" value="1"/>
</dbReference>
<dbReference type="EMBL" id="CP058529">
    <property type="protein sequence ID" value="QLG26541.1"/>
    <property type="molecule type" value="Genomic_DNA"/>
</dbReference>
<dbReference type="SUPFAM" id="SSF101821">
    <property type="entry name" value="Aminopeptidase/glucanase lid domain"/>
    <property type="match status" value="1"/>
</dbReference>
<dbReference type="PANTHER" id="PTHR32481">
    <property type="entry name" value="AMINOPEPTIDASE"/>
    <property type="match status" value="1"/>
</dbReference>
<evidence type="ECO:0000256" key="3">
    <source>
        <dbReference type="ARBA" id="ARBA00022670"/>
    </source>
</evidence>
<dbReference type="Proteomes" id="UP000509750">
    <property type="component" value="Chromosome"/>
</dbReference>
<name>A0A7D5K061_9EURY</name>
<evidence type="ECO:0000256" key="6">
    <source>
        <dbReference type="PIRNR" id="PIRNR001123"/>
    </source>
</evidence>
<protein>
    <submittedName>
        <fullName evidence="10">M42 family peptidase</fullName>
    </submittedName>
</protein>
<reference evidence="10 11" key="1">
    <citation type="submission" date="2020-07" db="EMBL/GenBank/DDBJ databases">
        <title>Gai3-2, isolated from salt lake.</title>
        <authorList>
            <person name="Cui H."/>
            <person name="Shi X."/>
        </authorList>
    </citation>
    <scope>NUCLEOTIDE SEQUENCE [LARGE SCALE GENOMIC DNA]</scope>
    <source>
        <strain evidence="10 11">Gai3-2</strain>
    </source>
</reference>
<keyword evidence="4 8" id="KW-0479">Metal-binding</keyword>
<feature type="binding site" evidence="8">
    <location>
        <position position="318"/>
    </location>
    <ligand>
        <name>Zn(2+)</name>
        <dbReference type="ChEBI" id="CHEBI:29105"/>
        <label>2</label>
    </ligand>
</feature>
<evidence type="ECO:0000256" key="1">
    <source>
        <dbReference type="ARBA" id="ARBA00006272"/>
    </source>
</evidence>
<accession>A0A7D5K061</accession>
<evidence type="ECO:0000256" key="5">
    <source>
        <dbReference type="ARBA" id="ARBA00022801"/>
    </source>
</evidence>
<keyword evidence="5" id="KW-0378">Hydrolase</keyword>
<dbReference type="GO" id="GO:0006508">
    <property type="term" value="P:proteolysis"/>
    <property type="evidence" value="ECO:0007669"/>
    <property type="project" value="UniProtKB-KW"/>
</dbReference>
<keyword evidence="2" id="KW-0031">Aminopeptidase</keyword>
<evidence type="ECO:0000313" key="11">
    <source>
        <dbReference type="Proteomes" id="UP000509750"/>
    </source>
</evidence>
<keyword evidence="11" id="KW-1185">Reference proteome</keyword>
<feature type="region of interest" description="Disordered" evidence="9">
    <location>
        <begin position="239"/>
        <end position="258"/>
    </location>
</feature>
<feature type="binding site" evidence="8">
    <location>
        <position position="231"/>
    </location>
    <ligand>
        <name>Zn(2+)</name>
        <dbReference type="ChEBI" id="CHEBI:29105"/>
        <label>1</label>
    </ligand>
</feature>
<dbReference type="InterPro" id="IPR023367">
    <property type="entry name" value="Peptidase_M42_dom2"/>
</dbReference>
<organism evidence="10 11">
    <name type="scientific">Halorarum halophilum</name>
    <dbReference type="NCBI Taxonomy" id="2743090"/>
    <lineage>
        <taxon>Archaea</taxon>
        <taxon>Methanobacteriati</taxon>
        <taxon>Methanobacteriota</taxon>
        <taxon>Stenosarchaea group</taxon>
        <taxon>Halobacteria</taxon>
        <taxon>Halobacteriales</taxon>
        <taxon>Haloferacaceae</taxon>
        <taxon>Halorarum</taxon>
    </lineage>
</organism>
<comment type="cofactor">
    <cofactor evidence="8">
        <name>a divalent metal cation</name>
        <dbReference type="ChEBI" id="CHEBI:60240"/>
    </cofactor>
    <text evidence="8">Binds 2 divalent metal cations per subunit.</text>
</comment>
<proteinExistence type="inferred from homology"/>
<dbReference type="Gene3D" id="3.40.630.10">
    <property type="entry name" value="Zn peptidases"/>
    <property type="match status" value="1"/>
</dbReference>
<keyword evidence="3" id="KW-0645">Protease</keyword>
<comment type="similarity">
    <text evidence="1 6">Belongs to the peptidase M42 family.</text>
</comment>
<evidence type="ECO:0000256" key="4">
    <source>
        <dbReference type="ARBA" id="ARBA00022723"/>
    </source>
</evidence>
<evidence type="ECO:0000313" key="10">
    <source>
        <dbReference type="EMBL" id="QLG26541.1"/>
    </source>
</evidence>
<feature type="binding site" evidence="8">
    <location>
        <position position="176"/>
    </location>
    <ligand>
        <name>Zn(2+)</name>
        <dbReference type="ChEBI" id="CHEBI:29105"/>
        <label>2</label>
    </ligand>
</feature>